<comment type="caution">
    <text evidence="14">The sequence shown here is derived from an EMBL/GenBank/DDBJ whole genome shotgun (WGS) entry which is preliminary data.</text>
</comment>
<dbReference type="InterPro" id="IPR005467">
    <property type="entry name" value="His_kinase_dom"/>
</dbReference>
<evidence type="ECO:0000259" key="13">
    <source>
        <dbReference type="PROSITE" id="PS50885"/>
    </source>
</evidence>
<dbReference type="InterPro" id="IPR003661">
    <property type="entry name" value="HisK_dim/P_dom"/>
</dbReference>
<evidence type="ECO:0000313" key="14">
    <source>
        <dbReference type="EMBL" id="OIQ98372.1"/>
    </source>
</evidence>
<evidence type="ECO:0000256" key="6">
    <source>
        <dbReference type="ARBA" id="ARBA00022692"/>
    </source>
</evidence>
<evidence type="ECO:0000256" key="10">
    <source>
        <dbReference type="ARBA" id="ARBA00023136"/>
    </source>
</evidence>
<dbReference type="CDD" id="cd00075">
    <property type="entry name" value="HATPase"/>
    <property type="match status" value="1"/>
</dbReference>
<evidence type="ECO:0000256" key="2">
    <source>
        <dbReference type="ARBA" id="ARBA00004370"/>
    </source>
</evidence>
<dbReference type="InterPro" id="IPR036097">
    <property type="entry name" value="HisK_dim/P_sf"/>
</dbReference>
<proteinExistence type="predicted"/>
<evidence type="ECO:0000256" key="4">
    <source>
        <dbReference type="ARBA" id="ARBA00022553"/>
    </source>
</evidence>
<dbReference type="InterPro" id="IPR036890">
    <property type="entry name" value="HATPase_C_sf"/>
</dbReference>
<dbReference type="GO" id="GO:0000155">
    <property type="term" value="F:phosphorelay sensor kinase activity"/>
    <property type="evidence" value="ECO:0007669"/>
    <property type="project" value="InterPro"/>
</dbReference>
<name>A0A1J5S2B4_9ZZZZ</name>
<sequence>MRFGLRSFHSVTARLILGYSLLALASMAVLSLTIYFDITGSLSAESSVATRHLFARLDHTYRAQGGRALAATIDQLLQDGIDTDREIYLYAAPDHTLLAGNLTAYPAAVGMDRMQRALVQRNGQPSHALILATRYPDGAVLMVGWDLSNQTDMRRMLTQAMIAGSGVALLLSFLGAGIFRRLISAPIIAIRQTANQIGPGRLDRRLPPSRDEFAKLNDDINAMLDRIQSLVDGVRTVSNAVAHDLRTPLGRMRARLEAALQQPGDAKALAAAAGQTIADIDGLIQIFDKLLTIAQAETGAPRSQFIALDLNRLAHDLFEFYDLAAEDQGIALHLDPCPQAPVLGDRQLLMMAGINLLENALKYTPAGGAIHLETRLEETRAALIVSDNGPGIPPALFDAVRRPFIRLDPARQTPGNGLGLAIVSAMAQLHDGELRLEDNGPGLKASLLLPSA</sequence>
<feature type="domain" description="HAMP" evidence="13">
    <location>
        <begin position="181"/>
        <end position="232"/>
    </location>
</feature>
<dbReference type="CDD" id="cd00082">
    <property type="entry name" value="HisKA"/>
    <property type="match status" value="1"/>
</dbReference>
<accession>A0A1J5S2B4</accession>
<evidence type="ECO:0000256" key="11">
    <source>
        <dbReference type="SAM" id="Phobius"/>
    </source>
</evidence>
<dbReference type="Pfam" id="PF00672">
    <property type="entry name" value="HAMP"/>
    <property type="match status" value="1"/>
</dbReference>
<dbReference type="SUPFAM" id="SSF158472">
    <property type="entry name" value="HAMP domain-like"/>
    <property type="match status" value="1"/>
</dbReference>
<keyword evidence="9" id="KW-0902">Two-component regulatory system</keyword>
<evidence type="ECO:0000256" key="3">
    <source>
        <dbReference type="ARBA" id="ARBA00012438"/>
    </source>
</evidence>
<organism evidence="14">
    <name type="scientific">mine drainage metagenome</name>
    <dbReference type="NCBI Taxonomy" id="410659"/>
    <lineage>
        <taxon>unclassified sequences</taxon>
        <taxon>metagenomes</taxon>
        <taxon>ecological metagenomes</taxon>
    </lineage>
</organism>
<evidence type="ECO:0000259" key="12">
    <source>
        <dbReference type="PROSITE" id="PS50109"/>
    </source>
</evidence>
<protein>
    <recommendedName>
        <fullName evidence="3">histidine kinase</fullName>
        <ecNumber evidence="3">2.7.13.3</ecNumber>
    </recommendedName>
</protein>
<dbReference type="InterPro" id="IPR003594">
    <property type="entry name" value="HATPase_dom"/>
</dbReference>
<evidence type="ECO:0000256" key="1">
    <source>
        <dbReference type="ARBA" id="ARBA00000085"/>
    </source>
</evidence>
<evidence type="ECO:0000256" key="9">
    <source>
        <dbReference type="ARBA" id="ARBA00023012"/>
    </source>
</evidence>
<dbReference type="EC" id="2.7.13.3" evidence="3"/>
<keyword evidence="10 11" id="KW-0472">Membrane</keyword>
<dbReference type="PANTHER" id="PTHR45436">
    <property type="entry name" value="SENSOR HISTIDINE KINASE YKOH"/>
    <property type="match status" value="1"/>
</dbReference>
<reference evidence="14" key="1">
    <citation type="submission" date="2016-10" db="EMBL/GenBank/DDBJ databases">
        <title>Sequence of Gallionella enrichment culture.</title>
        <authorList>
            <person name="Poehlein A."/>
            <person name="Muehling M."/>
            <person name="Daniel R."/>
        </authorList>
    </citation>
    <scope>NUCLEOTIDE SEQUENCE</scope>
</reference>
<keyword evidence="5 14" id="KW-0808">Transferase</keyword>
<keyword evidence="4" id="KW-0597">Phosphoprotein</keyword>
<keyword evidence="8 11" id="KW-1133">Transmembrane helix</keyword>
<feature type="transmembrane region" description="Helical" evidence="11">
    <location>
        <begin position="16"/>
        <end position="36"/>
    </location>
</feature>
<dbReference type="Gene3D" id="3.30.565.10">
    <property type="entry name" value="Histidine kinase-like ATPase, C-terminal domain"/>
    <property type="match status" value="1"/>
</dbReference>
<dbReference type="PROSITE" id="PS50885">
    <property type="entry name" value="HAMP"/>
    <property type="match status" value="1"/>
</dbReference>
<evidence type="ECO:0000256" key="7">
    <source>
        <dbReference type="ARBA" id="ARBA00022777"/>
    </source>
</evidence>
<evidence type="ECO:0000256" key="8">
    <source>
        <dbReference type="ARBA" id="ARBA00022989"/>
    </source>
</evidence>
<dbReference type="EMBL" id="MLJW01000120">
    <property type="protein sequence ID" value="OIQ98372.1"/>
    <property type="molecule type" value="Genomic_DNA"/>
</dbReference>
<dbReference type="InterPro" id="IPR004358">
    <property type="entry name" value="Sig_transdc_His_kin-like_C"/>
</dbReference>
<dbReference type="AlphaFoldDB" id="A0A1J5S2B4"/>
<dbReference type="CDD" id="cd06225">
    <property type="entry name" value="HAMP"/>
    <property type="match status" value="1"/>
</dbReference>
<gene>
    <name evidence="14" type="primary">cusS_9</name>
    <name evidence="14" type="ORF">GALL_196500</name>
</gene>
<dbReference type="GO" id="GO:0005886">
    <property type="term" value="C:plasma membrane"/>
    <property type="evidence" value="ECO:0007669"/>
    <property type="project" value="TreeGrafter"/>
</dbReference>
<dbReference type="Gene3D" id="1.10.287.130">
    <property type="match status" value="1"/>
</dbReference>
<keyword evidence="7 14" id="KW-0418">Kinase</keyword>
<dbReference type="PANTHER" id="PTHR45436:SF8">
    <property type="entry name" value="HISTIDINE KINASE"/>
    <property type="match status" value="1"/>
</dbReference>
<evidence type="ECO:0000256" key="5">
    <source>
        <dbReference type="ARBA" id="ARBA00022679"/>
    </source>
</evidence>
<dbReference type="InterPro" id="IPR050428">
    <property type="entry name" value="TCS_sensor_his_kinase"/>
</dbReference>
<dbReference type="InterPro" id="IPR003660">
    <property type="entry name" value="HAMP_dom"/>
</dbReference>
<dbReference type="SMART" id="SM00304">
    <property type="entry name" value="HAMP"/>
    <property type="match status" value="1"/>
</dbReference>
<dbReference type="SMART" id="SM00388">
    <property type="entry name" value="HisKA"/>
    <property type="match status" value="1"/>
</dbReference>
<feature type="transmembrane region" description="Helical" evidence="11">
    <location>
        <begin position="160"/>
        <end position="179"/>
    </location>
</feature>
<keyword evidence="6 11" id="KW-0812">Transmembrane</keyword>
<dbReference type="SUPFAM" id="SSF55874">
    <property type="entry name" value="ATPase domain of HSP90 chaperone/DNA topoisomerase II/histidine kinase"/>
    <property type="match status" value="1"/>
</dbReference>
<comment type="subcellular location">
    <subcellularLocation>
        <location evidence="2">Membrane</location>
    </subcellularLocation>
</comment>
<dbReference type="Pfam" id="PF02518">
    <property type="entry name" value="HATPase_c"/>
    <property type="match status" value="1"/>
</dbReference>
<dbReference type="PROSITE" id="PS50109">
    <property type="entry name" value="HIS_KIN"/>
    <property type="match status" value="1"/>
</dbReference>
<feature type="domain" description="Histidine kinase" evidence="12">
    <location>
        <begin position="240"/>
        <end position="452"/>
    </location>
</feature>
<dbReference type="Gene3D" id="1.10.8.500">
    <property type="entry name" value="HAMP domain in histidine kinase"/>
    <property type="match status" value="1"/>
</dbReference>
<dbReference type="PRINTS" id="PR00344">
    <property type="entry name" value="BCTRLSENSOR"/>
</dbReference>
<comment type="catalytic activity">
    <reaction evidence="1">
        <text>ATP + protein L-histidine = ADP + protein N-phospho-L-histidine.</text>
        <dbReference type="EC" id="2.7.13.3"/>
    </reaction>
</comment>
<dbReference type="SMART" id="SM00387">
    <property type="entry name" value="HATPase_c"/>
    <property type="match status" value="1"/>
</dbReference>
<dbReference type="SUPFAM" id="SSF47384">
    <property type="entry name" value="Homodimeric domain of signal transducing histidine kinase"/>
    <property type="match status" value="1"/>
</dbReference>